<name>A0AAU9XMR5_9CNID</name>
<keyword evidence="9" id="KW-1185">Reference proteome</keyword>
<proteinExistence type="inferred from homology"/>
<evidence type="ECO:0000256" key="6">
    <source>
        <dbReference type="ARBA" id="ARBA00034482"/>
    </source>
</evidence>
<dbReference type="AlphaFoldDB" id="A0AAU9XMR5"/>
<comment type="caution">
    <text evidence="8">The sequence shown here is derived from an EMBL/GenBank/DDBJ whole genome shotgun (WGS) entry which is preliminary data.</text>
</comment>
<evidence type="ECO:0000256" key="4">
    <source>
        <dbReference type="ARBA" id="ARBA00022490"/>
    </source>
</evidence>
<evidence type="ECO:0000256" key="5">
    <source>
        <dbReference type="ARBA" id="ARBA00023136"/>
    </source>
</evidence>
<protein>
    <recommendedName>
        <fullName evidence="10">Hyccin</fullName>
    </recommendedName>
</protein>
<dbReference type="GO" id="GO:0046854">
    <property type="term" value="P:phosphatidylinositol phosphate biosynthetic process"/>
    <property type="evidence" value="ECO:0007669"/>
    <property type="project" value="TreeGrafter"/>
</dbReference>
<organism evidence="8 9">
    <name type="scientific">Pocillopora meandrina</name>
    <dbReference type="NCBI Taxonomy" id="46732"/>
    <lineage>
        <taxon>Eukaryota</taxon>
        <taxon>Metazoa</taxon>
        <taxon>Cnidaria</taxon>
        <taxon>Anthozoa</taxon>
        <taxon>Hexacorallia</taxon>
        <taxon>Scleractinia</taxon>
        <taxon>Astrocoeniina</taxon>
        <taxon>Pocilloporidae</taxon>
        <taxon>Pocillopora</taxon>
    </lineage>
</organism>
<feature type="region of interest" description="Disordered" evidence="7">
    <location>
        <begin position="453"/>
        <end position="482"/>
    </location>
</feature>
<comment type="similarity">
    <text evidence="6">Belongs to the Hyccin family.</text>
</comment>
<dbReference type="InterPro" id="IPR018619">
    <property type="entry name" value="Hyccin"/>
</dbReference>
<sequence>MDLESIKEVLDSFSKSESPKRFQQLKSNKDFVNGIFQSLPNQYTHELTDSVYKGLFELYNQRGKAGKLFVLQFVPVLIWNYLSATTRRDHQAYGSLEVLLLAIYNDEVVNDNGEQNVKKFRLPSLSRPSIYHEPQQSFTTSSILTETALSRHEQSETIVMLPGPGKPQNKITATHRLSIYCCFFFHQYNANIVLRIDLLAKCGFYKLCQHGKEGLASEFSSEELTTLVNHPRISLSTEIIQEMIYGVYFLMYNGQRTLATKALEDLHWRAAHSLFAPAHMLTNAIKHSLEQTGGLPSDGPLGLEMYLTDTQDTQAISSKTVPSVSSSIMEAPGIYCSDGESYESCLETIGGDEGDNISDVYTDTVDSVDNSSAFEQEWTGSSLFPRKVTLYLEKGRLPALYFSTPYNLLTIWLISIVLQTEVAMLIGNILALSTSGLSVTKCDGAVVLKGNEGVDAEGNDSSKESSSSDQSASQTTKSHKKAHSLGYLKLPGFKSTKEHIELQQIDGTSFSESLRAVSSEINVPSEKPDGAEVLATSPSESNIFDHQF</sequence>
<evidence type="ECO:0000256" key="1">
    <source>
        <dbReference type="ARBA" id="ARBA00004236"/>
    </source>
</evidence>
<evidence type="ECO:0000313" key="8">
    <source>
        <dbReference type="EMBL" id="CAH3152424.1"/>
    </source>
</evidence>
<dbReference type="GO" id="GO:0005829">
    <property type="term" value="C:cytosol"/>
    <property type="evidence" value="ECO:0007669"/>
    <property type="project" value="UniProtKB-SubCell"/>
</dbReference>
<keyword evidence="4" id="KW-0963">Cytoplasm</keyword>
<evidence type="ECO:0000256" key="3">
    <source>
        <dbReference type="ARBA" id="ARBA00022475"/>
    </source>
</evidence>
<feature type="region of interest" description="Disordered" evidence="7">
    <location>
        <begin position="520"/>
        <end position="548"/>
    </location>
</feature>
<dbReference type="PANTHER" id="PTHR31220:SF1">
    <property type="entry name" value="GH21176P"/>
    <property type="match status" value="1"/>
</dbReference>
<evidence type="ECO:0000313" key="9">
    <source>
        <dbReference type="Proteomes" id="UP001159428"/>
    </source>
</evidence>
<comment type="subcellular location">
    <subcellularLocation>
        <location evidence="1">Cell membrane</location>
    </subcellularLocation>
    <subcellularLocation>
        <location evidence="2">Cytoplasm</location>
        <location evidence="2">Cytosol</location>
    </subcellularLocation>
</comment>
<evidence type="ECO:0008006" key="10">
    <source>
        <dbReference type="Google" id="ProtNLM"/>
    </source>
</evidence>
<feature type="compositionally biased region" description="Low complexity" evidence="7">
    <location>
        <begin position="464"/>
        <end position="476"/>
    </location>
</feature>
<evidence type="ECO:0000256" key="2">
    <source>
        <dbReference type="ARBA" id="ARBA00004514"/>
    </source>
</evidence>
<dbReference type="PANTHER" id="PTHR31220">
    <property type="entry name" value="HYCCIN RELATED"/>
    <property type="match status" value="1"/>
</dbReference>
<feature type="compositionally biased region" description="Polar residues" evidence="7">
    <location>
        <begin position="536"/>
        <end position="548"/>
    </location>
</feature>
<accession>A0AAU9XMR5</accession>
<keyword evidence="5" id="KW-0472">Membrane</keyword>
<keyword evidence="3" id="KW-1003">Cell membrane</keyword>
<dbReference type="Proteomes" id="UP001159428">
    <property type="component" value="Unassembled WGS sequence"/>
</dbReference>
<gene>
    <name evidence="8" type="ORF">PMEA_00026836</name>
</gene>
<dbReference type="GO" id="GO:0005886">
    <property type="term" value="C:plasma membrane"/>
    <property type="evidence" value="ECO:0007669"/>
    <property type="project" value="UniProtKB-SubCell"/>
</dbReference>
<dbReference type="EMBL" id="CALNXJ010000051">
    <property type="protein sequence ID" value="CAH3152424.1"/>
    <property type="molecule type" value="Genomic_DNA"/>
</dbReference>
<evidence type="ECO:0000256" key="7">
    <source>
        <dbReference type="SAM" id="MobiDB-lite"/>
    </source>
</evidence>
<reference evidence="8 9" key="1">
    <citation type="submission" date="2022-05" db="EMBL/GenBank/DDBJ databases">
        <authorList>
            <consortium name="Genoscope - CEA"/>
            <person name="William W."/>
        </authorList>
    </citation>
    <scope>NUCLEOTIDE SEQUENCE [LARGE SCALE GENOMIC DNA]</scope>
</reference>
<dbReference type="Pfam" id="PF09790">
    <property type="entry name" value="Hyccin"/>
    <property type="match status" value="1"/>
</dbReference>
<dbReference type="GO" id="GO:0072659">
    <property type="term" value="P:protein localization to plasma membrane"/>
    <property type="evidence" value="ECO:0007669"/>
    <property type="project" value="TreeGrafter"/>
</dbReference>